<comment type="caution">
    <text evidence="12">Was originally thought to be a dihydrodipicolinate synthase (DHDPS), catalyzing the condensation of (S)-aspartate-beta-semialdehyde [(S)-ASA] and pyruvate to dihydrodipicolinate (DHDP). However, it was shown in E.coli that the product of the enzymatic reaction is not dihydrodipicolinate but in fact (4S)-4-hydroxy-2,3,4,5-tetrahydro-(2S)-dipicolinic acid (HTPA), and that the consecutive dehydration reaction leading to DHDP is not spontaneous but catalyzed by DapB.</text>
</comment>
<evidence type="ECO:0000256" key="2">
    <source>
        <dbReference type="ARBA" id="ARBA00005120"/>
    </source>
</evidence>
<keyword evidence="5 12" id="KW-0963">Cytoplasm</keyword>
<dbReference type="PRINTS" id="PR00146">
    <property type="entry name" value="DHPICSNTHASE"/>
</dbReference>
<comment type="function">
    <text evidence="1 12">Catalyzes the condensation of (S)-aspartate-beta-semialdehyde [(S)-ASA] and pyruvate to 4-hydroxy-tetrahydrodipicolinate (HTPA).</text>
</comment>
<dbReference type="SUPFAM" id="SSF51569">
    <property type="entry name" value="Aldolase"/>
    <property type="match status" value="1"/>
</dbReference>
<keyword evidence="6 12" id="KW-0028">Amino-acid biosynthesis</keyword>
<dbReference type="GO" id="GO:0005829">
    <property type="term" value="C:cytosol"/>
    <property type="evidence" value="ECO:0007669"/>
    <property type="project" value="TreeGrafter"/>
</dbReference>
<evidence type="ECO:0000256" key="6">
    <source>
        <dbReference type="ARBA" id="ARBA00022605"/>
    </source>
</evidence>
<dbReference type="HAMAP" id="MF_00418">
    <property type="entry name" value="DapA"/>
    <property type="match status" value="1"/>
</dbReference>
<evidence type="ECO:0000256" key="4">
    <source>
        <dbReference type="ARBA" id="ARBA00012086"/>
    </source>
</evidence>
<comment type="pathway">
    <text evidence="2 12">Amino-acid biosynthesis; L-lysine biosynthesis via DAP pathway; (S)-tetrahydrodipicolinate from L-aspartate: step 3/4.</text>
</comment>
<dbReference type="AlphaFoldDB" id="A0A0C3MIN9"/>
<evidence type="ECO:0000313" key="17">
    <source>
        <dbReference type="Proteomes" id="UP000031980"/>
    </source>
</evidence>
<evidence type="ECO:0000256" key="5">
    <source>
        <dbReference type="ARBA" id="ARBA00022490"/>
    </source>
</evidence>
<dbReference type="PIRSF" id="PIRSF001365">
    <property type="entry name" value="DHDPS"/>
    <property type="match status" value="1"/>
</dbReference>
<feature type="binding site" evidence="12 15">
    <location>
        <position position="207"/>
    </location>
    <ligand>
        <name>pyruvate</name>
        <dbReference type="ChEBI" id="CHEBI:15361"/>
    </ligand>
</feature>
<evidence type="ECO:0000256" key="8">
    <source>
        <dbReference type="ARBA" id="ARBA00023154"/>
    </source>
</evidence>
<comment type="caution">
    <text evidence="16">The sequence shown here is derived from an EMBL/GenBank/DDBJ whole genome shotgun (WGS) entry which is preliminary data.</text>
</comment>
<dbReference type="InterPro" id="IPR013785">
    <property type="entry name" value="Aldolase_TIM"/>
</dbReference>
<dbReference type="GO" id="GO:0009089">
    <property type="term" value="P:lysine biosynthetic process via diaminopimelate"/>
    <property type="evidence" value="ECO:0007669"/>
    <property type="project" value="UniProtKB-UniRule"/>
</dbReference>
<evidence type="ECO:0000256" key="14">
    <source>
        <dbReference type="PIRSR" id="PIRSR001365-1"/>
    </source>
</evidence>
<comment type="catalytic activity">
    <reaction evidence="11 12">
        <text>L-aspartate 4-semialdehyde + pyruvate = (2S,4S)-4-hydroxy-2,3,4,5-tetrahydrodipicolinate + H2O + H(+)</text>
        <dbReference type="Rhea" id="RHEA:34171"/>
        <dbReference type="ChEBI" id="CHEBI:15361"/>
        <dbReference type="ChEBI" id="CHEBI:15377"/>
        <dbReference type="ChEBI" id="CHEBI:15378"/>
        <dbReference type="ChEBI" id="CHEBI:67139"/>
        <dbReference type="ChEBI" id="CHEBI:537519"/>
        <dbReference type="EC" id="4.3.3.7"/>
    </reaction>
</comment>
<feature type="site" description="Part of a proton relay during catalysis" evidence="12">
    <location>
        <position position="110"/>
    </location>
</feature>
<feature type="binding site" evidence="12 15">
    <location>
        <position position="47"/>
    </location>
    <ligand>
        <name>pyruvate</name>
        <dbReference type="ChEBI" id="CHEBI:15361"/>
    </ligand>
</feature>
<feature type="active site" description="Proton donor/acceptor" evidence="12 14">
    <location>
        <position position="136"/>
    </location>
</feature>
<dbReference type="EMBL" id="JPIU01000025">
    <property type="protein sequence ID" value="KIO46543.1"/>
    <property type="molecule type" value="Genomic_DNA"/>
</dbReference>
<keyword evidence="10 12" id="KW-0704">Schiff base</keyword>
<dbReference type="InterPro" id="IPR020625">
    <property type="entry name" value="Schiff_base-form_aldolases_AS"/>
</dbReference>
<evidence type="ECO:0000256" key="12">
    <source>
        <dbReference type="HAMAP-Rule" id="MF_00418"/>
    </source>
</evidence>
<evidence type="ECO:0000256" key="13">
    <source>
        <dbReference type="PIRNR" id="PIRNR001365"/>
    </source>
</evidence>
<evidence type="ECO:0000256" key="15">
    <source>
        <dbReference type="PIRSR" id="PIRSR001365-2"/>
    </source>
</evidence>
<proteinExistence type="inferred from homology"/>
<organism evidence="16 17">
    <name type="scientific">Sanguibacteroides justesenii</name>
    <dbReference type="NCBI Taxonomy" id="1547597"/>
    <lineage>
        <taxon>Bacteria</taxon>
        <taxon>Pseudomonadati</taxon>
        <taxon>Bacteroidota</taxon>
        <taxon>Bacteroidia</taxon>
        <taxon>Bacteroidales</taxon>
        <taxon>Porphyromonadaceae</taxon>
        <taxon>Sanguibacteroides</taxon>
    </lineage>
</organism>
<dbReference type="GO" id="GO:0019877">
    <property type="term" value="P:diaminopimelate biosynthetic process"/>
    <property type="evidence" value="ECO:0007669"/>
    <property type="project" value="UniProtKB-UniRule"/>
</dbReference>
<feature type="site" description="Part of a proton relay during catalysis" evidence="12">
    <location>
        <position position="46"/>
    </location>
</feature>
<reference evidence="16 17" key="1">
    <citation type="submission" date="2014-07" db="EMBL/GenBank/DDBJ databases">
        <title>Porphyromonadaceae bacterium OUH 308042 = ATCC BAA-2681 = DSM 28342 draft genome.</title>
        <authorList>
            <person name="Sydenham T.V."/>
            <person name="Hasman H."/>
            <person name="Justensen U.S."/>
        </authorList>
    </citation>
    <scope>NUCLEOTIDE SEQUENCE [LARGE SCALE GENOMIC DNA]</scope>
    <source>
        <strain evidence="16 17">OUH 308042</strain>
    </source>
</reference>
<dbReference type="CDD" id="cd00950">
    <property type="entry name" value="DHDPS"/>
    <property type="match status" value="1"/>
</dbReference>
<comment type="similarity">
    <text evidence="3 12 13">Belongs to the DapA family.</text>
</comment>
<dbReference type="PROSITE" id="PS00666">
    <property type="entry name" value="DHDPS_2"/>
    <property type="match status" value="1"/>
</dbReference>
<accession>A0A0C3MIN9</accession>
<dbReference type="UniPathway" id="UPA00034">
    <property type="reaction ID" value="UER00017"/>
</dbReference>
<sequence length="293" mass="32001">MKKFSGVGVALITPFTNNGQVDEISLRGLVDHVIDNGVDYLVALGTTSEAATLSAEEKERVVNIIAEQNGGRLPLVLGVGGNNTQQVLQDLNTLPYVPQADAILSVTPYYNKPSQEGLYRHFKMIAEKSSLPVILYNVPGRTSVNMAAQTTLRLAHDFKNIIGIKEASGNFEQATAILKDKPEKFLFISGDDGITLPLMSIGCCGVISVIANAFPKEFTTMVHLASEMKFEEARKIHFELSELCKALFEEGNPAGIKAALHLKKVIACNKLRTPLTEVSEKLYQKLTVQINEL</sequence>
<dbReference type="Gene3D" id="3.20.20.70">
    <property type="entry name" value="Aldolase class I"/>
    <property type="match status" value="1"/>
</dbReference>
<evidence type="ECO:0000256" key="7">
    <source>
        <dbReference type="ARBA" id="ARBA00022915"/>
    </source>
</evidence>
<keyword evidence="9 12" id="KW-0456">Lyase</keyword>
<evidence type="ECO:0000313" key="16">
    <source>
        <dbReference type="EMBL" id="KIO46543.1"/>
    </source>
</evidence>
<dbReference type="EC" id="4.3.3.7" evidence="4 12"/>
<comment type="subcellular location">
    <subcellularLocation>
        <location evidence="12">Cytoplasm</location>
    </subcellularLocation>
</comment>
<dbReference type="PANTHER" id="PTHR12128">
    <property type="entry name" value="DIHYDRODIPICOLINATE SYNTHASE"/>
    <property type="match status" value="1"/>
</dbReference>
<gene>
    <name evidence="12" type="primary">dapA</name>
    <name evidence="16" type="ORF">BA92_01320</name>
</gene>
<keyword evidence="7 12" id="KW-0220">Diaminopimelate biosynthesis</keyword>
<evidence type="ECO:0000256" key="1">
    <source>
        <dbReference type="ARBA" id="ARBA00003294"/>
    </source>
</evidence>
<dbReference type="GO" id="GO:0008840">
    <property type="term" value="F:4-hydroxy-tetrahydrodipicolinate synthase activity"/>
    <property type="evidence" value="ECO:0007669"/>
    <property type="project" value="UniProtKB-UniRule"/>
</dbReference>
<name>A0A0C3MIN9_9PORP</name>
<evidence type="ECO:0000256" key="11">
    <source>
        <dbReference type="ARBA" id="ARBA00047836"/>
    </source>
</evidence>
<protein>
    <recommendedName>
        <fullName evidence="4 12">4-hydroxy-tetrahydrodipicolinate synthase</fullName>
        <shortName evidence="12">HTPA synthase</shortName>
        <ecNumber evidence="4 12">4.3.3.7</ecNumber>
    </recommendedName>
</protein>
<feature type="active site" description="Schiff-base intermediate with substrate" evidence="12 14">
    <location>
        <position position="165"/>
    </location>
</feature>
<dbReference type="InterPro" id="IPR002220">
    <property type="entry name" value="DapA-like"/>
</dbReference>
<evidence type="ECO:0000256" key="10">
    <source>
        <dbReference type="ARBA" id="ARBA00023270"/>
    </source>
</evidence>
<dbReference type="SMART" id="SM01130">
    <property type="entry name" value="DHDPS"/>
    <property type="match status" value="1"/>
</dbReference>
<dbReference type="Pfam" id="PF00701">
    <property type="entry name" value="DHDPS"/>
    <property type="match status" value="1"/>
</dbReference>
<comment type="subunit">
    <text evidence="12">Homotetramer; dimer of dimers.</text>
</comment>
<keyword evidence="17" id="KW-1185">Reference proteome</keyword>
<evidence type="ECO:0000256" key="9">
    <source>
        <dbReference type="ARBA" id="ARBA00023239"/>
    </source>
</evidence>
<dbReference type="Proteomes" id="UP000031980">
    <property type="component" value="Unassembled WGS sequence"/>
</dbReference>
<dbReference type="PANTHER" id="PTHR12128:SF66">
    <property type="entry name" value="4-HYDROXY-2-OXOGLUTARATE ALDOLASE, MITOCHONDRIAL"/>
    <property type="match status" value="1"/>
</dbReference>
<dbReference type="RefSeq" id="WP_041504740.1">
    <property type="nucleotide sequence ID" value="NZ_JPIU01000025.1"/>
</dbReference>
<dbReference type="InterPro" id="IPR005263">
    <property type="entry name" value="DapA"/>
</dbReference>
<dbReference type="NCBIfam" id="TIGR00674">
    <property type="entry name" value="dapA"/>
    <property type="match status" value="1"/>
</dbReference>
<keyword evidence="8 12" id="KW-0457">Lysine biosynthesis</keyword>
<evidence type="ECO:0000256" key="3">
    <source>
        <dbReference type="ARBA" id="ARBA00007592"/>
    </source>
</evidence>